<organism evidence="2 3">
    <name type="scientific">Brenthis ino</name>
    <name type="common">lesser marbled fritillary</name>
    <dbReference type="NCBI Taxonomy" id="405034"/>
    <lineage>
        <taxon>Eukaryota</taxon>
        <taxon>Metazoa</taxon>
        <taxon>Ecdysozoa</taxon>
        <taxon>Arthropoda</taxon>
        <taxon>Hexapoda</taxon>
        <taxon>Insecta</taxon>
        <taxon>Pterygota</taxon>
        <taxon>Neoptera</taxon>
        <taxon>Endopterygota</taxon>
        <taxon>Lepidoptera</taxon>
        <taxon>Glossata</taxon>
        <taxon>Ditrysia</taxon>
        <taxon>Papilionoidea</taxon>
        <taxon>Nymphalidae</taxon>
        <taxon>Heliconiinae</taxon>
        <taxon>Argynnini</taxon>
        <taxon>Brenthis</taxon>
    </lineage>
</organism>
<keyword evidence="3" id="KW-1185">Reference proteome</keyword>
<evidence type="ECO:0000256" key="1">
    <source>
        <dbReference type="SAM" id="Phobius"/>
    </source>
</evidence>
<gene>
    <name evidence="2" type="ORF">BINO364_LOCUS8290</name>
</gene>
<reference evidence="2" key="1">
    <citation type="submission" date="2021-12" db="EMBL/GenBank/DDBJ databases">
        <authorList>
            <person name="Martin H S."/>
        </authorList>
    </citation>
    <scope>NUCLEOTIDE SEQUENCE</scope>
</reference>
<feature type="non-terminal residue" evidence="2">
    <location>
        <position position="209"/>
    </location>
</feature>
<keyword evidence="1" id="KW-0472">Membrane</keyword>
<dbReference type="OrthoDB" id="7407406at2759"/>
<keyword evidence="1" id="KW-0812">Transmembrane</keyword>
<dbReference type="AlphaFoldDB" id="A0A8J9UNU4"/>
<accession>A0A8J9UNU4</accession>
<dbReference type="EMBL" id="OV170223">
    <property type="protein sequence ID" value="CAH0722314.1"/>
    <property type="molecule type" value="Genomic_DNA"/>
</dbReference>
<feature type="transmembrane region" description="Helical" evidence="1">
    <location>
        <begin position="59"/>
        <end position="83"/>
    </location>
</feature>
<evidence type="ECO:0000313" key="2">
    <source>
        <dbReference type="EMBL" id="CAH0722314.1"/>
    </source>
</evidence>
<name>A0A8J9UNU4_9NEOP</name>
<feature type="transmembrane region" description="Helical" evidence="1">
    <location>
        <begin position="103"/>
        <end position="128"/>
    </location>
</feature>
<protein>
    <submittedName>
        <fullName evidence="2">Uncharacterized protein</fullName>
    </submittedName>
</protein>
<proteinExistence type="predicted"/>
<sequence>MNCLRLFKPTQLQSLGKIRSVKYFSQHPLKFLEAQDRWREKDGMSQKWQLIYKAPMGNILNYTVAYLTASTAVVSASAIYYAAFVFDVTTINDPVLIGPDVVIANNAMECLIYLGAFIAFHAAVKVLLSKFVIRLYNNGDEYIAIFRGNWYDSIIKHKFHLQEFKKLNPTFVISWGDARFGLGKKHGILIDRYFKTPEHFNYLLYKHKA</sequence>
<evidence type="ECO:0000313" key="3">
    <source>
        <dbReference type="Proteomes" id="UP000838878"/>
    </source>
</evidence>
<dbReference type="Proteomes" id="UP000838878">
    <property type="component" value="Chromosome 3"/>
</dbReference>
<keyword evidence="1" id="KW-1133">Transmembrane helix</keyword>